<gene>
    <name evidence="9" type="primary">hypB</name>
    <name evidence="9" type="ORF">Air01nite_28280</name>
</gene>
<keyword evidence="10" id="KW-1185">Reference proteome</keyword>
<dbReference type="PANTHER" id="PTHR30134">
    <property type="entry name" value="HYDROGENASE PROTEIN ASSEMBLY PROTEIN, NICKEL CHAPERONE"/>
    <property type="match status" value="1"/>
</dbReference>
<dbReference type="Pfam" id="PF02492">
    <property type="entry name" value="cobW"/>
    <property type="match status" value="1"/>
</dbReference>
<accession>A0ABQ4C1T4</accession>
<dbReference type="CDD" id="cd05390">
    <property type="entry name" value="HypB"/>
    <property type="match status" value="1"/>
</dbReference>
<evidence type="ECO:0000313" key="10">
    <source>
        <dbReference type="Proteomes" id="UP000624325"/>
    </source>
</evidence>
<dbReference type="RefSeq" id="WP_239090709.1">
    <property type="nucleotide sequence ID" value="NZ_BAAALU010000004.1"/>
</dbReference>
<dbReference type="PIRSF" id="PIRSF005624">
    <property type="entry name" value="Ni-bind_GTPase"/>
    <property type="match status" value="1"/>
</dbReference>
<evidence type="ECO:0000256" key="1">
    <source>
        <dbReference type="ARBA" id="ARBA00006211"/>
    </source>
</evidence>
<dbReference type="PANTHER" id="PTHR30134:SF2">
    <property type="entry name" value="HYDROGENASE MATURATION FACTOR HYPB"/>
    <property type="match status" value="1"/>
</dbReference>
<evidence type="ECO:0000256" key="5">
    <source>
        <dbReference type="ARBA" id="ARBA00022801"/>
    </source>
</evidence>
<keyword evidence="6" id="KW-0862">Zinc</keyword>
<sequence>MSLEQNVLAKNDAIARDNRAWLRKRDAIALNLMSSPGSGKTTLLERTLVALARVRPAAVIEGDQATSLDAERLRRTGAPAVQVNTGAGCHLDAALVRSALSRLDPPAGAVVFVENVGNLVCPAMFDLGEQRKVVVISVTEGTDKPLKYPYMFAAADLVLINKIDLLPYVDFDLDLCAKHARAVNPDLTLLTVSATTGDGLPSWYEWIAAI</sequence>
<proteinExistence type="inferred from homology"/>
<feature type="domain" description="CobW/HypB/UreG nucleotide-binding" evidence="8">
    <location>
        <begin position="31"/>
        <end position="188"/>
    </location>
</feature>
<dbReference type="Gene3D" id="3.40.50.300">
    <property type="entry name" value="P-loop containing nucleotide triphosphate hydrolases"/>
    <property type="match status" value="1"/>
</dbReference>
<dbReference type="InterPro" id="IPR004392">
    <property type="entry name" value="Hyd_mat_HypB"/>
</dbReference>
<comment type="caution">
    <text evidence="9">The sequence shown here is derived from an EMBL/GenBank/DDBJ whole genome shotgun (WGS) entry which is preliminary data.</text>
</comment>
<keyword evidence="3" id="KW-0479">Metal-binding</keyword>
<protein>
    <submittedName>
        <fullName evidence="9">Hydrogenase accessory protein HypB</fullName>
    </submittedName>
</protein>
<keyword evidence="2" id="KW-0533">Nickel</keyword>
<name>A0ABQ4C1T4_9ACTN</name>
<comment type="similarity">
    <text evidence="1">Belongs to the SIMIBI class G3E GTPase family. HypB/HupM subfamily.</text>
</comment>
<evidence type="ECO:0000256" key="3">
    <source>
        <dbReference type="ARBA" id="ARBA00022723"/>
    </source>
</evidence>
<evidence type="ECO:0000256" key="7">
    <source>
        <dbReference type="ARBA" id="ARBA00023134"/>
    </source>
</evidence>
<dbReference type="InterPro" id="IPR027417">
    <property type="entry name" value="P-loop_NTPase"/>
</dbReference>
<evidence type="ECO:0000256" key="4">
    <source>
        <dbReference type="ARBA" id="ARBA00022741"/>
    </source>
</evidence>
<reference evidence="9 10" key="1">
    <citation type="submission" date="2021-01" db="EMBL/GenBank/DDBJ databases">
        <title>Whole genome shotgun sequence of Asanoa iriomotensis NBRC 100142.</title>
        <authorList>
            <person name="Komaki H."/>
            <person name="Tamura T."/>
        </authorList>
    </citation>
    <scope>NUCLEOTIDE SEQUENCE [LARGE SCALE GENOMIC DNA]</scope>
    <source>
        <strain evidence="9 10">NBRC 100142</strain>
    </source>
</reference>
<evidence type="ECO:0000256" key="2">
    <source>
        <dbReference type="ARBA" id="ARBA00022596"/>
    </source>
</evidence>
<evidence type="ECO:0000313" key="9">
    <source>
        <dbReference type="EMBL" id="GIF56733.1"/>
    </source>
</evidence>
<keyword evidence="5" id="KW-0378">Hydrolase</keyword>
<dbReference type="Proteomes" id="UP000624325">
    <property type="component" value="Unassembled WGS sequence"/>
</dbReference>
<keyword evidence="4" id="KW-0547">Nucleotide-binding</keyword>
<dbReference type="EMBL" id="BONC01000017">
    <property type="protein sequence ID" value="GIF56733.1"/>
    <property type="molecule type" value="Genomic_DNA"/>
</dbReference>
<dbReference type="NCBIfam" id="TIGR00073">
    <property type="entry name" value="hypB"/>
    <property type="match status" value="1"/>
</dbReference>
<evidence type="ECO:0000259" key="8">
    <source>
        <dbReference type="Pfam" id="PF02492"/>
    </source>
</evidence>
<dbReference type="InterPro" id="IPR003495">
    <property type="entry name" value="CobW/HypB/UreG_nucleotide-bd"/>
</dbReference>
<keyword evidence="7" id="KW-0342">GTP-binding</keyword>
<organism evidence="9 10">
    <name type="scientific">Asanoa iriomotensis</name>
    <dbReference type="NCBI Taxonomy" id="234613"/>
    <lineage>
        <taxon>Bacteria</taxon>
        <taxon>Bacillati</taxon>
        <taxon>Actinomycetota</taxon>
        <taxon>Actinomycetes</taxon>
        <taxon>Micromonosporales</taxon>
        <taxon>Micromonosporaceae</taxon>
        <taxon>Asanoa</taxon>
    </lineage>
</organism>
<dbReference type="SUPFAM" id="SSF52540">
    <property type="entry name" value="P-loop containing nucleoside triphosphate hydrolases"/>
    <property type="match status" value="1"/>
</dbReference>
<evidence type="ECO:0000256" key="6">
    <source>
        <dbReference type="ARBA" id="ARBA00022833"/>
    </source>
</evidence>